<evidence type="ECO:0000256" key="1">
    <source>
        <dbReference type="ARBA" id="ARBA00001974"/>
    </source>
</evidence>
<reference evidence="9" key="1">
    <citation type="submission" date="2018-06" db="EMBL/GenBank/DDBJ databases">
        <authorList>
            <person name="Zhirakovskaya E."/>
        </authorList>
    </citation>
    <scope>NUCLEOTIDE SEQUENCE</scope>
</reference>
<dbReference type="InterPro" id="IPR013786">
    <property type="entry name" value="AcylCoA_DH/ox_N"/>
</dbReference>
<dbReference type="InterPro" id="IPR009100">
    <property type="entry name" value="AcylCoA_DH/oxidase_NM_dom_sf"/>
</dbReference>
<evidence type="ECO:0000313" key="9">
    <source>
        <dbReference type="EMBL" id="VAW09382.1"/>
    </source>
</evidence>
<proteinExistence type="inferred from homology"/>
<keyword evidence="3" id="KW-0285">Flavoprotein</keyword>
<comment type="cofactor">
    <cofactor evidence="1">
        <name>FAD</name>
        <dbReference type="ChEBI" id="CHEBI:57692"/>
    </cofactor>
</comment>
<feature type="domain" description="Acyl-CoA dehydrogenase/oxidase C-terminal" evidence="6">
    <location>
        <begin position="228"/>
        <end position="375"/>
    </location>
</feature>
<dbReference type="GO" id="GO:0005737">
    <property type="term" value="C:cytoplasm"/>
    <property type="evidence" value="ECO:0007669"/>
    <property type="project" value="TreeGrafter"/>
</dbReference>
<dbReference type="InterPro" id="IPR009075">
    <property type="entry name" value="AcylCo_DH/oxidase_C"/>
</dbReference>
<dbReference type="InterPro" id="IPR036250">
    <property type="entry name" value="AcylCo_DH-like_C"/>
</dbReference>
<keyword evidence="4" id="KW-0274">FAD</keyword>
<dbReference type="InterPro" id="IPR006091">
    <property type="entry name" value="Acyl-CoA_Oxase/DH_mid-dom"/>
</dbReference>
<dbReference type="Gene3D" id="1.20.140.10">
    <property type="entry name" value="Butyryl-CoA Dehydrogenase, subunit A, domain 3"/>
    <property type="match status" value="1"/>
</dbReference>
<dbReference type="InterPro" id="IPR037069">
    <property type="entry name" value="AcylCoA_DH/ox_N_sf"/>
</dbReference>
<gene>
    <name evidence="9" type="ORF">MNBD_ACTINO02-2573</name>
</gene>
<dbReference type="Gene3D" id="1.10.540.10">
    <property type="entry name" value="Acyl-CoA dehydrogenase/oxidase, N-terminal domain"/>
    <property type="match status" value="1"/>
</dbReference>
<dbReference type="AlphaFoldDB" id="A0A3B0T4N9"/>
<feature type="domain" description="Acyl-CoA oxidase/dehydrogenase middle" evidence="7">
    <location>
        <begin position="120"/>
        <end position="202"/>
    </location>
</feature>
<sequence>MLTFSDEQNLIRDSIAEIGGRYGHAYFTNKARTGGRSDELWAEVGAAGFTGVSIGEEYGGGGMGMAELSVVIEELGHQGCPLLMLIVSPAICGSVIERHATEAMKQKWLPGIASGDQRMAFAITEPDAGSNSHKIALTARKDGDVWRLNGTKYYISGVDEADAILVVTRTSKDEETGKGRLSLFVVPTDSPGLSFQAIEMELIAPEKQFTVFFDNVELPDDALVGEEGKGLLQVFDGLNPERIAGAAIGNGLGLYALEKATAYANERQVWGVPIATHQGLSHPLAKAYINVQLSRLATFQAAKLWDAGEDASEAANIAKYSAGEAVLEALDQSIQTHGGNGLSTEYGLADMWFVARLLRTAPISREMILNFVAQHSLGLAKS</sequence>
<dbReference type="GO" id="GO:0050660">
    <property type="term" value="F:flavin adenine dinucleotide binding"/>
    <property type="evidence" value="ECO:0007669"/>
    <property type="project" value="InterPro"/>
</dbReference>
<evidence type="ECO:0000256" key="4">
    <source>
        <dbReference type="ARBA" id="ARBA00022827"/>
    </source>
</evidence>
<comment type="similarity">
    <text evidence="2">Belongs to the acyl-CoA dehydrogenase family.</text>
</comment>
<evidence type="ECO:0000256" key="3">
    <source>
        <dbReference type="ARBA" id="ARBA00022630"/>
    </source>
</evidence>
<dbReference type="InterPro" id="IPR046373">
    <property type="entry name" value="Acyl-CoA_Oxase/DH_mid-dom_sf"/>
</dbReference>
<feature type="domain" description="Acyl-CoA dehydrogenase/oxidase N-terminal" evidence="8">
    <location>
        <begin position="5"/>
        <end position="116"/>
    </location>
</feature>
<dbReference type="Pfam" id="PF02771">
    <property type="entry name" value="Acyl-CoA_dh_N"/>
    <property type="match status" value="1"/>
</dbReference>
<evidence type="ECO:0000256" key="2">
    <source>
        <dbReference type="ARBA" id="ARBA00009347"/>
    </source>
</evidence>
<evidence type="ECO:0000256" key="5">
    <source>
        <dbReference type="ARBA" id="ARBA00023002"/>
    </source>
</evidence>
<dbReference type="GO" id="GO:0033539">
    <property type="term" value="P:fatty acid beta-oxidation using acyl-CoA dehydrogenase"/>
    <property type="evidence" value="ECO:0007669"/>
    <property type="project" value="TreeGrafter"/>
</dbReference>
<dbReference type="GO" id="GO:0003995">
    <property type="term" value="F:acyl-CoA dehydrogenase activity"/>
    <property type="evidence" value="ECO:0007669"/>
    <property type="project" value="TreeGrafter"/>
</dbReference>
<evidence type="ECO:0000259" key="6">
    <source>
        <dbReference type="Pfam" id="PF00441"/>
    </source>
</evidence>
<dbReference type="PANTHER" id="PTHR48083">
    <property type="entry name" value="MEDIUM-CHAIN SPECIFIC ACYL-COA DEHYDROGENASE, MITOCHONDRIAL-RELATED"/>
    <property type="match status" value="1"/>
</dbReference>
<organism evidence="9">
    <name type="scientific">hydrothermal vent metagenome</name>
    <dbReference type="NCBI Taxonomy" id="652676"/>
    <lineage>
        <taxon>unclassified sequences</taxon>
        <taxon>metagenomes</taxon>
        <taxon>ecological metagenomes</taxon>
    </lineage>
</organism>
<dbReference type="Pfam" id="PF00441">
    <property type="entry name" value="Acyl-CoA_dh_1"/>
    <property type="match status" value="1"/>
</dbReference>
<accession>A0A3B0T4N9</accession>
<evidence type="ECO:0000259" key="7">
    <source>
        <dbReference type="Pfam" id="PF02770"/>
    </source>
</evidence>
<protein>
    <submittedName>
        <fullName evidence="9">Acyl-CoA dehydrogenase, Mycobacterial subgroup FadE12 in terpen utilization operon</fullName>
        <ecNumber evidence="9">1.3.8.-</ecNumber>
    </submittedName>
</protein>
<dbReference type="FunFam" id="2.40.110.10:FF:000002">
    <property type="entry name" value="Acyl-CoA dehydrogenase fadE12"/>
    <property type="match status" value="1"/>
</dbReference>
<dbReference type="EC" id="1.3.8.-" evidence="9"/>
<dbReference type="EMBL" id="UOEK01000567">
    <property type="protein sequence ID" value="VAW09382.1"/>
    <property type="molecule type" value="Genomic_DNA"/>
</dbReference>
<dbReference type="FunFam" id="1.20.140.10:FF:000012">
    <property type="entry name" value="Acyl-CoA dehydrogenase fadE12"/>
    <property type="match status" value="1"/>
</dbReference>
<keyword evidence="5 9" id="KW-0560">Oxidoreductase</keyword>
<dbReference type="SUPFAM" id="SSF56645">
    <property type="entry name" value="Acyl-CoA dehydrogenase NM domain-like"/>
    <property type="match status" value="1"/>
</dbReference>
<name>A0A3B0T4N9_9ZZZZ</name>
<dbReference type="PANTHER" id="PTHR48083:SF1">
    <property type="entry name" value="DEHYDROGENASE, PUTATIVE (AFU_ORTHOLOGUE AFUA_7G06510)-RELATED"/>
    <property type="match status" value="1"/>
</dbReference>
<dbReference type="InterPro" id="IPR050741">
    <property type="entry name" value="Acyl-CoA_dehydrogenase"/>
</dbReference>
<evidence type="ECO:0000259" key="8">
    <source>
        <dbReference type="Pfam" id="PF02771"/>
    </source>
</evidence>
<dbReference type="Pfam" id="PF02770">
    <property type="entry name" value="Acyl-CoA_dh_M"/>
    <property type="match status" value="1"/>
</dbReference>
<dbReference type="CDD" id="cd00567">
    <property type="entry name" value="ACAD"/>
    <property type="match status" value="1"/>
</dbReference>
<feature type="non-terminal residue" evidence="9">
    <location>
        <position position="382"/>
    </location>
</feature>
<dbReference type="SUPFAM" id="SSF47203">
    <property type="entry name" value="Acyl-CoA dehydrogenase C-terminal domain-like"/>
    <property type="match status" value="1"/>
</dbReference>
<dbReference type="Gene3D" id="2.40.110.10">
    <property type="entry name" value="Butyryl-CoA Dehydrogenase, subunit A, domain 2"/>
    <property type="match status" value="1"/>
</dbReference>